<evidence type="ECO:0000256" key="13">
    <source>
        <dbReference type="PROSITE-ProRule" id="PRU00175"/>
    </source>
</evidence>
<comment type="pathway">
    <text evidence="3">Protein modification; protein ubiquitination.</text>
</comment>
<evidence type="ECO:0000256" key="8">
    <source>
        <dbReference type="ARBA" id="ARBA00022771"/>
    </source>
</evidence>
<feature type="transmembrane region" description="Helical" evidence="14">
    <location>
        <begin position="30"/>
        <end position="60"/>
    </location>
</feature>
<accession>A0A2I0WM06</accession>
<evidence type="ECO:0000256" key="2">
    <source>
        <dbReference type="ARBA" id="ARBA00004167"/>
    </source>
</evidence>
<proteinExistence type="predicted"/>
<evidence type="ECO:0000256" key="5">
    <source>
        <dbReference type="ARBA" id="ARBA00022679"/>
    </source>
</evidence>
<evidence type="ECO:0000256" key="1">
    <source>
        <dbReference type="ARBA" id="ARBA00000900"/>
    </source>
</evidence>
<name>A0A2I0WM06_9ASPA</name>
<dbReference type="InterPro" id="IPR001841">
    <property type="entry name" value="Znf_RING"/>
</dbReference>
<evidence type="ECO:0000256" key="3">
    <source>
        <dbReference type="ARBA" id="ARBA00004906"/>
    </source>
</evidence>
<dbReference type="InterPro" id="IPR013083">
    <property type="entry name" value="Znf_RING/FYVE/PHD"/>
</dbReference>
<keyword evidence="17" id="KW-1185">Reference proteome</keyword>
<dbReference type="UniPathway" id="UPA00143"/>
<dbReference type="PANTHER" id="PTHR46913">
    <property type="entry name" value="RING-H2 FINGER PROTEIN ATL16"/>
    <property type="match status" value="1"/>
</dbReference>
<comment type="catalytic activity">
    <reaction evidence="1">
        <text>S-ubiquitinyl-[E2 ubiquitin-conjugating enzyme]-L-cysteine + [acceptor protein]-L-lysine = [E2 ubiquitin-conjugating enzyme]-L-cysteine + N(6)-ubiquitinyl-[acceptor protein]-L-lysine.</text>
        <dbReference type="EC" id="2.3.2.27"/>
    </reaction>
</comment>
<protein>
    <recommendedName>
        <fullName evidence="4">RING-type E3 ubiquitin transferase</fullName>
        <ecNumber evidence="4">2.3.2.27</ecNumber>
    </recommendedName>
</protein>
<dbReference type="AlphaFoldDB" id="A0A2I0WM06"/>
<dbReference type="Gene3D" id="3.30.40.10">
    <property type="entry name" value="Zinc/RING finger domain, C3HC4 (zinc finger)"/>
    <property type="match status" value="1"/>
</dbReference>
<dbReference type="Proteomes" id="UP000233837">
    <property type="component" value="Unassembled WGS sequence"/>
</dbReference>
<keyword evidence="6 14" id="KW-0812">Transmembrane</keyword>
<dbReference type="PROSITE" id="PS50089">
    <property type="entry name" value="ZF_RING_2"/>
    <property type="match status" value="1"/>
</dbReference>
<dbReference type="GO" id="GO:0016567">
    <property type="term" value="P:protein ubiquitination"/>
    <property type="evidence" value="ECO:0007669"/>
    <property type="project" value="UniProtKB-UniPathway"/>
</dbReference>
<reference evidence="16 17" key="1">
    <citation type="journal article" date="2016" name="Sci. Rep.">
        <title>The Dendrobium catenatum Lindl. genome sequence provides insights into polysaccharide synthase, floral development and adaptive evolution.</title>
        <authorList>
            <person name="Zhang G.Q."/>
            <person name="Xu Q."/>
            <person name="Bian C."/>
            <person name="Tsai W.C."/>
            <person name="Yeh C.M."/>
            <person name="Liu K.W."/>
            <person name="Yoshida K."/>
            <person name="Zhang L.S."/>
            <person name="Chang S.B."/>
            <person name="Chen F."/>
            <person name="Shi Y."/>
            <person name="Su Y.Y."/>
            <person name="Zhang Y.Q."/>
            <person name="Chen L.J."/>
            <person name="Yin Y."/>
            <person name="Lin M."/>
            <person name="Huang H."/>
            <person name="Deng H."/>
            <person name="Wang Z.W."/>
            <person name="Zhu S.L."/>
            <person name="Zhao X."/>
            <person name="Deng C."/>
            <person name="Niu S.C."/>
            <person name="Huang J."/>
            <person name="Wang M."/>
            <person name="Liu G.H."/>
            <person name="Yang H.J."/>
            <person name="Xiao X.J."/>
            <person name="Hsiao Y.Y."/>
            <person name="Wu W.L."/>
            <person name="Chen Y.Y."/>
            <person name="Mitsuda N."/>
            <person name="Ohme-Takagi M."/>
            <person name="Luo Y.B."/>
            <person name="Van de Peer Y."/>
            <person name="Liu Z.J."/>
        </authorList>
    </citation>
    <scope>NUCLEOTIDE SEQUENCE [LARGE SCALE GENOMIC DNA]</scope>
    <source>
        <tissue evidence="16">The whole plant</tissue>
    </source>
</reference>
<keyword evidence="11 14" id="KW-1133">Transmembrane helix</keyword>
<feature type="domain" description="RING-type" evidence="15">
    <location>
        <begin position="101"/>
        <end position="143"/>
    </location>
</feature>
<dbReference type="CDD" id="cd16461">
    <property type="entry name" value="RING-H2_EL5-like"/>
    <property type="match status" value="1"/>
</dbReference>
<evidence type="ECO:0000256" key="11">
    <source>
        <dbReference type="ARBA" id="ARBA00022989"/>
    </source>
</evidence>
<dbReference type="InterPro" id="IPR044600">
    <property type="entry name" value="ATL1/ATL16-like"/>
</dbReference>
<evidence type="ECO:0000256" key="6">
    <source>
        <dbReference type="ARBA" id="ARBA00022692"/>
    </source>
</evidence>
<dbReference type="GO" id="GO:0016020">
    <property type="term" value="C:membrane"/>
    <property type="evidence" value="ECO:0007669"/>
    <property type="project" value="UniProtKB-SubCell"/>
</dbReference>
<dbReference type="EMBL" id="KZ502537">
    <property type="protein sequence ID" value="PKU76694.1"/>
    <property type="molecule type" value="Genomic_DNA"/>
</dbReference>
<keyword evidence="7" id="KW-0479">Metal-binding</keyword>
<gene>
    <name evidence="16" type="primary">ATL8</name>
    <name evidence="16" type="ORF">MA16_Dca001299</name>
</gene>
<keyword evidence="12 14" id="KW-0472">Membrane</keyword>
<organism evidence="16 17">
    <name type="scientific">Dendrobium catenatum</name>
    <dbReference type="NCBI Taxonomy" id="906689"/>
    <lineage>
        <taxon>Eukaryota</taxon>
        <taxon>Viridiplantae</taxon>
        <taxon>Streptophyta</taxon>
        <taxon>Embryophyta</taxon>
        <taxon>Tracheophyta</taxon>
        <taxon>Spermatophyta</taxon>
        <taxon>Magnoliopsida</taxon>
        <taxon>Liliopsida</taxon>
        <taxon>Asparagales</taxon>
        <taxon>Orchidaceae</taxon>
        <taxon>Epidendroideae</taxon>
        <taxon>Malaxideae</taxon>
        <taxon>Dendrobiinae</taxon>
        <taxon>Dendrobium</taxon>
    </lineage>
</organism>
<dbReference type="PANTHER" id="PTHR46913:SF1">
    <property type="entry name" value="RING-H2 FINGER PROTEIN ATL16"/>
    <property type="match status" value="1"/>
</dbReference>
<evidence type="ECO:0000256" key="7">
    <source>
        <dbReference type="ARBA" id="ARBA00022723"/>
    </source>
</evidence>
<evidence type="ECO:0000256" key="4">
    <source>
        <dbReference type="ARBA" id="ARBA00012483"/>
    </source>
</evidence>
<evidence type="ECO:0000256" key="10">
    <source>
        <dbReference type="ARBA" id="ARBA00022833"/>
    </source>
</evidence>
<reference evidence="16 17" key="2">
    <citation type="journal article" date="2017" name="Nature">
        <title>The Apostasia genome and the evolution of orchids.</title>
        <authorList>
            <person name="Zhang G.Q."/>
            <person name="Liu K.W."/>
            <person name="Li Z."/>
            <person name="Lohaus R."/>
            <person name="Hsiao Y.Y."/>
            <person name="Niu S.C."/>
            <person name="Wang J.Y."/>
            <person name="Lin Y.C."/>
            <person name="Xu Q."/>
            <person name="Chen L.J."/>
            <person name="Yoshida K."/>
            <person name="Fujiwara S."/>
            <person name="Wang Z.W."/>
            <person name="Zhang Y.Q."/>
            <person name="Mitsuda N."/>
            <person name="Wang M."/>
            <person name="Liu G.H."/>
            <person name="Pecoraro L."/>
            <person name="Huang H.X."/>
            <person name="Xiao X.J."/>
            <person name="Lin M."/>
            <person name="Wu X.Y."/>
            <person name="Wu W.L."/>
            <person name="Chen Y.Y."/>
            <person name="Chang S.B."/>
            <person name="Sakamoto S."/>
            <person name="Ohme-Takagi M."/>
            <person name="Yagi M."/>
            <person name="Zeng S.J."/>
            <person name="Shen C.Y."/>
            <person name="Yeh C.M."/>
            <person name="Luo Y.B."/>
            <person name="Tsai W.C."/>
            <person name="Van de Peer Y."/>
            <person name="Liu Z.J."/>
        </authorList>
    </citation>
    <scope>NUCLEOTIDE SEQUENCE [LARGE SCALE GENOMIC DNA]</scope>
    <source>
        <tissue evidence="16">The whole plant</tissue>
    </source>
</reference>
<evidence type="ECO:0000313" key="16">
    <source>
        <dbReference type="EMBL" id="PKU76694.1"/>
    </source>
</evidence>
<evidence type="ECO:0000313" key="17">
    <source>
        <dbReference type="Proteomes" id="UP000233837"/>
    </source>
</evidence>
<comment type="subcellular location">
    <subcellularLocation>
        <location evidence="2">Membrane</location>
        <topology evidence="2">Single-pass membrane protein</topology>
    </subcellularLocation>
</comment>
<dbReference type="SMART" id="SM00184">
    <property type="entry name" value="RING"/>
    <property type="match status" value="1"/>
</dbReference>
<keyword evidence="9" id="KW-0833">Ubl conjugation pathway</keyword>
<sequence>MVGIDSITEAIYPITSSPTPSSPPFNGLNYYYLVICLTLFTLFIIVVLITYVITMGWCAWLRRQFFREQHNLEMKHWIPAFEYRNMKHEVGGGEAEDAQECVICLSAFNDGEEVKKLPSCGHLFHAVCIDMWLNSHSSCPLCRRSVQTMRSYFMNTLSRF</sequence>
<dbReference type="SUPFAM" id="SSF57850">
    <property type="entry name" value="RING/U-box"/>
    <property type="match status" value="1"/>
</dbReference>
<evidence type="ECO:0000256" key="12">
    <source>
        <dbReference type="ARBA" id="ARBA00023136"/>
    </source>
</evidence>
<dbReference type="EC" id="2.3.2.27" evidence="4"/>
<evidence type="ECO:0000259" key="15">
    <source>
        <dbReference type="PROSITE" id="PS50089"/>
    </source>
</evidence>
<evidence type="ECO:0000256" key="9">
    <source>
        <dbReference type="ARBA" id="ARBA00022786"/>
    </source>
</evidence>
<dbReference type="Pfam" id="PF13639">
    <property type="entry name" value="zf-RING_2"/>
    <property type="match status" value="1"/>
</dbReference>
<dbReference type="GO" id="GO:0061630">
    <property type="term" value="F:ubiquitin protein ligase activity"/>
    <property type="evidence" value="ECO:0007669"/>
    <property type="project" value="UniProtKB-EC"/>
</dbReference>
<keyword evidence="5" id="KW-0808">Transferase</keyword>
<keyword evidence="10" id="KW-0862">Zinc</keyword>
<keyword evidence="8 13" id="KW-0863">Zinc-finger</keyword>
<dbReference type="GO" id="GO:0008270">
    <property type="term" value="F:zinc ion binding"/>
    <property type="evidence" value="ECO:0007669"/>
    <property type="project" value="UniProtKB-KW"/>
</dbReference>
<evidence type="ECO:0000256" key="14">
    <source>
        <dbReference type="SAM" id="Phobius"/>
    </source>
</evidence>